<keyword evidence="1" id="KW-0812">Transmembrane</keyword>
<feature type="transmembrane region" description="Helical" evidence="1">
    <location>
        <begin position="48"/>
        <end position="71"/>
    </location>
</feature>
<dbReference type="InterPro" id="IPR036465">
    <property type="entry name" value="vWFA_dom_sf"/>
</dbReference>
<keyword evidence="4" id="KW-1185">Reference proteome</keyword>
<keyword evidence="1" id="KW-0472">Membrane</keyword>
<dbReference type="PROSITE" id="PS50234">
    <property type="entry name" value="VWFA"/>
    <property type="match status" value="1"/>
</dbReference>
<dbReference type="Proteomes" id="UP000005824">
    <property type="component" value="Unassembled WGS sequence"/>
</dbReference>
<dbReference type="Gene3D" id="3.40.50.410">
    <property type="entry name" value="von Willebrand factor, type A domain"/>
    <property type="match status" value="1"/>
</dbReference>
<feature type="transmembrane region" description="Helical" evidence="1">
    <location>
        <begin position="16"/>
        <end position="36"/>
    </location>
</feature>
<dbReference type="SUPFAM" id="SSF52317">
    <property type="entry name" value="Class I glutamine amidotransferase-like"/>
    <property type="match status" value="1"/>
</dbReference>
<dbReference type="InParanoid" id="B4CVK8"/>
<evidence type="ECO:0000313" key="3">
    <source>
        <dbReference type="EMBL" id="EDY21450.1"/>
    </source>
</evidence>
<comment type="caution">
    <text evidence="3">The sequence shown here is derived from an EMBL/GenBank/DDBJ whole genome shotgun (WGS) entry which is preliminary data.</text>
</comment>
<dbReference type="RefSeq" id="WP_006978022.1">
    <property type="nucleotide sequence ID" value="NZ_ABVL01000002.1"/>
</dbReference>
<evidence type="ECO:0000259" key="2">
    <source>
        <dbReference type="PROSITE" id="PS50234"/>
    </source>
</evidence>
<dbReference type="InterPro" id="IPR029062">
    <property type="entry name" value="Class_I_gatase-like"/>
</dbReference>
<dbReference type="PANTHER" id="PTHR37947:SF1">
    <property type="entry name" value="BLL2462 PROTEIN"/>
    <property type="match status" value="1"/>
</dbReference>
<evidence type="ECO:0000256" key="1">
    <source>
        <dbReference type="SAM" id="Phobius"/>
    </source>
</evidence>
<dbReference type="EMBL" id="ABVL01000002">
    <property type="protein sequence ID" value="EDY21450.1"/>
    <property type="molecule type" value="Genomic_DNA"/>
</dbReference>
<evidence type="ECO:0000313" key="4">
    <source>
        <dbReference type="Proteomes" id="UP000005824"/>
    </source>
</evidence>
<dbReference type="SUPFAM" id="SSF53300">
    <property type="entry name" value="vWA-like"/>
    <property type="match status" value="1"/>
</dbReference>
<dbReference type="Pfam" id="PF00092">
    <property type="entry name" value="VWA"/>
    <property type="match status" value="1"/>
</dbReference>
<dbReference type="PANTHER" id="PTHR37947">
    <property type="entry name" value="BLL2462 PROTEIN"/>
    <property type="match status" value="1"/>
</dbReference>
<sequence length="921" mass="102679">MSPEHVQTSLRFVGDWPWYVAFGIAILLGAAAWFLYRREMHGRSWWVQWLLPLLRSLTVLMIVVMLCGPVLHHRKIIGQLSRLLLFVDGSKSMSLTDTSMSTGRKILILQRLGLWRSDAVKMDLPQAGEALAEAQSLATKGHDSGATNADAWKALTHDFEAKIGVARDALTRAGFDAERLDAFVRELGVASRELASRELKQLDDRNRAAQDLGHLGEAAARWQREVNARFDQNLQAIAPGENSPLKTALSKFDGLQRIHRLQSLLLEGEKEKLLGKLSEKFDVRLIEILNAEARNLWQPTSRDSTLPTSLPQPEGEITNLATALKNSASGDTKEQQRGAVVLFSDGQHNEGESPLEVAKILAARGLPIYTVGFGSDIRPRDLAVVKIDAPDAVFFEDRVQGQITIKDDLPVGLPFTVTVRDGDKILWQQQLVSEGSNLRKIPFSAPLSETVQERLKNKSPDMQLTSVPLELKASVSNVEGDSEPGNNTMNLRVRALTQKRRILILDGRPRWETRYLRNMFDRDEQWQVNSVIAGTTAGDPGFPRGEKDGQFPNDPAVLQPYDLIVFGEVPRALFKDEELKWIRDFVANRGGALVFIDGPRGRLKEYAGTALAPLFPVEWKNAPAREPGMKLSLSERAATMAPFSLAPEKSQNAEVWANLHPPHWLSNATALPGAETLVEASVSGKKVPAVVMRSFGAGKVLYQAFDDSWRWRYDVADEYHVRYWNQIANYMAELPFAVRDKLISLDAGALVYRPGDSADLRVRLRDGQGRPVTNAAVDAVLYRDGRRVATIRLSPEDNAGGLLRGRTAALEPGSYEVAVESPAIAERDSKARTSFKVEPLETGELTQLNLNEELLRQMSALTGGEYLREENIDRLVDLLAPMSQGRVVESDTVLWQSYWWFVPIVLLLTVEWIIRKRVGML</sequence>
<dbReference type="eggNOG" id="COG2304">
    <property type="taxonomic scope" value="Bacteria"/>
</dbReference>
<dbReference type="Gene3D" id="3.40.50.880">
    <property type="match status" value="1"/>
</dbReference>
<keyword evidence="1" id="KW-1133">Transmembrane helix</keyword>
<dbReference type="eggNOG" id="COG5426">
    <property type="taxonomic scope" value="Bacteria"/>
</dbReference>
<reference evidence="3 4" key="1">
    <citation type="journal article" date="2011" name="J. Bacteriol.">
        <title>Genome sequence of Chthoniobacter flavus Ellin428, an aerobic heterotrophic soil bacterium.</title>
        <authorList>
            <person name="Kant R."/>
            <person name="van Passel M.W."/>
            <person name="Palva A."/>
            <person name="Lucas S."/>
            <person name="Lapidus A."/>
            <person name="Glavina Del Rio T."/>
            <person name="Dalin E."/>
            <person name="Tice H."/>
            <person name="Bruce D."/>
            <person name="Goodwin L."/>
            <person name="Pitluck S."/>
            <person name="Larimer F.W."/>
            <person name="Land M.L."/>
            <person name="Hauser L."/>
            <person name="Sangwan P."/>
            <person name="de Vos W.M."/>
            <person name="Janssen P.H."/>
            <person name="Smidt H."/>
        </authorList>
    </citation>
    <scope>NUCLEOTIDE SEQUENCE [LARGE SCALE GENOMIC DNA]</scope>
    <source>
        <strain evidence="3 4">Ellin428</strain>
    </source>
</reference>
<proteinExistence type="predicted"/>
<dbReference type="AlphaFoldDB" id="B4CVK8"/>
<protein>
    <recommendedName>
        <fullName evidence="2">VWFA domain-containing protein</fullName>
    </recommendedName>
</protein>
<feature type="transmembrane region" description="Helical" evidence="1">
    <location>
        <begin position="897"/>
        <end position="914"/>
    </location>
</feature>
<name>B4CVK8_9BACT</name>
<feature type="domain" description="VWFA" evidence="2">
    <location>
        <begin position="317"/>
        <end position="413"/>
    </location>
</feature>
<dbReference type="STRING" id="497964.CfE428DRAFT_0695"/>
<organism evidence="3 4">
    <name type="scientific">Chthoniobacter flavus Ellin428</name>
    <dbReference type="NCBI Taxonomy" id="497964"/>
    <lineage>
        <taxon>Bacteria</taxon>
        <taxon>Pseudomonadati</taxon>
        <taxon>Verrucomicrobiota</taxon>
        <taxon>Spartobacteria</taxon>
        <taxon>Chthoniobacterales</taxon>
        <taxon>Chthoniobacteraceae</taxon>
        <taxon>Chthoniobacter</taxon>
    </lineage>
</organism>
<dbReference type="InterPro" id="IPR002035">
    <property type="entry name" value="VWF_A"/>
</dbReference>
<accession>B4CVK8</accession>
<gene>
    <name evidence="3" type="ORF">CfE428DRAFT_0695</name>
</gene>